<evidence type="ECO:0000313" key="2">
    <source>
        <dbReference type="Proteomes" id="UP001524587"/>
    </source>
</evidence>
<dbReference type="Gene3D" id="3.40.50.720">
    <property type="entry name" value="NAD(P)-binding Rossmann-like Domain"/>
    <property type="match status" value="1"/>
</dbReference>
<accession>A0ABT1WAZ2</accession>
<dbReference type="SUPFAM" id="SSF51735">
    <property type="entry name" value="NAD(P)-binding Rossmann-fold domains"/>
    <property type="match status" value="1"/>
</dbReference>
<organism evidence="1 2">
    <name type="scientific">Endosaccharibacter trunci</name>
    <dbReference type="NCBI Taxonomy" id="2812733"/>
    <lineage>
        <taxon>Bacteria</taxon>
        <taxon>Pseudomonadati</taxon>
        <taxon>Pseudomonadota</taxon>
        <taxon>Alphaproteobacteria</taxon>
        <taxon>Acetobacterales</taxon>
        <taxon>Acetobacteraceae</taxon>
        <taxon>Endosaccharibacter</taxon>
    </lineage>
</organism>
<name>A0ABT1WAZ2_9PROT</name>
<proteinExistence type="predicted"/>
<dbReference type="PANTHER" id="PTHR43544">
    <property type="entry name" value="SHORT-CHAIN DEHYDROGENASE/REDUCTASE"/>
    <property type="match status" value="1"/>
</dbReference>
<dbReference type="InterPro" id="IPR036291">
    <property type="entry name" value="NAD(P)-bd_dom_sf"/>
</dbReference>
<gene>
    <name evidence="1" type="ORF">NFI95_16440</name>
</gene>
<dbReference type="Proteomes" id="UP001524587">
    <property type="component" value="Unassembled WGS sequence"/>
</dbReference>
<dbReference type="PANTHER" id="PTHR43544:SF12">
    <property type="entry name" value="NAD(P)-BINDING ROSSMANN-FOLD SUPERFAMILY PROTEIN"/>
    <property type="match status" value="1"/>
</dbReference>
<evidence type="ECO:0000313" key="1">
    <source>
        <dbReference type="EMBL" id="MCQ8280032.1"/>
    </source>
</evidence>
<sequence length="236" mass="24513">MQSLAPGSHAVVVGSGGGIGGALLRALRADPDIGSVTGMGRRPSQGDLPLDLEDEASIEAAFASLSAPPRLVIVATGLLHDAVLQPEKSVRALDAEAMARAFRINTIGPALVAKHALSLFPREGRSVFAVLGARVGSIGDNRSGGWHSYRASKAALAMLVRTVSIELARGNPNRFCIGLHPGTVDTGLSRPFQRGVAEGRLFTPKFAAERLLAVIDMLDTASNGAVLAWDGTIVPP</sequence>
<protein>
    <submittedName>
        <fullName evidence="1">SDR family oxidoreductase</fullName>
    </submittedName>
</protein>
<dbReference type="EMBL" id="JAMSKV010000020">
    <property type="protein sequence ID" value="MCQ8280032.1"/>
    <property type="molecule type" value="Genomic_DNA"/>
</dbReference>
<dbReference type="InterPro" id="IPR002347">
    <property type="entry name" value="SDR_fam"/>
</dbReference>
<comment type="caution">
    <text evidence="1">The sequence shown here is derived from an EMBL/GenBank/DDBJ whole genome shotgun (WGS) entry which is preliminary data.</text>
</comment>
<reference evidence="1 2" key="1">
    <citation type="submission" date="2022-06" db="EMBL/GenBank/DDBJ databases">
        <title>Endosaccharibacter gen. nov., sp. nov., endophytic bacteria isolated from sugarcane.</title>
        <authorList>
            <person name="Pitiwittayakul N."/>
            <person name="Yukphan P."/>
            <person name="Charoenyingcharoen P."/>
            <person name="Tanasupawat S."/>
        </authorList>
    </citation>
    <scope>NUCLEOTIDE SEQUENCE [LARGE SCALE GENOMIC DNA]</scope>
    <source>
        <strain evidence="1 2">KSS8</strain>
    </source>
</reference>
<dbReference type="Pfam" id="PF13561">
    <property type="entry name" value="adh_short_C2"/>
    <property type="match status" value="1"/>
</dbReference>
<dbReference type="InterPro" id="IPR051468">
    <property type="entry name" value="Fungal_SecMetab_SDRs"/>
</dbReference>
<dbReference type="RefSeq" id="WP_422865516.1">
    <property type="nucleotide sequence ID" value="NZ_JAMSKV010000020.1"/>
</dbReference>
<keyword evidence="2" id="KW-1185">Reference proteome</keyword>
<dbReference type="PRINTS" id="PR00081">
    <property type="entry name" value="GDHRDH"/>
</dbReference>